<feature type="non-terminal residue" evidence="1">
    <location>
        <position position="1"/>
    </location>
</feature>
<gene>
    <name evidence="1" type="ORF">Tci_875489</name>
</gene>
<protein>
    <submittedName>
        <fullName evidence="1">Uncharacterized protein</fullName>
    </submittedName>
</protein>
<name>A0A699T0X1_TANCI</name>
<reference evidence="1" key="1">
    <citation type="journal article" date="2019" name="Sci. Rep.">
        <title>Draft genome of Tanacetum cinerariifolium, the natural source of mosquito coil.</title>
        <authorList>
            <person name="Yamashiro T."/>
            <person name="Shiraishi A."/>
            <person name="Satake H."/>
            <person name="Nakayama K."/>
        </authorList>
    </citation>
    <scope>NUCLEOTIDE SEQUENCE</scope>
</reference>
<proteinExistence type="predicted"/>
<organism evidence="1">
    <name type="scientific">Tanacetum cinerariifolium</name>
    <name type="common">Dalmatian daisy</name>
    <name type="synonym">Chrysanthemum cinerariifolium</name>
    <dbReference type="NCBI Taxonomy" id="118510"/>
    <lineage>
        <taxon>Eukaryota</taxon>
        <taxon>Viridiplantae</taxon>
        <taxon>Streptophyta</taxon>
        <taxon>Embryophyta</taxon>
        <taxon>Tracheophyta</taxon>
        <taxon>Spermatophyta</taxon>
        <taxon>Magnoliopsida</taxon>
        <taxon>eudicotyledons</taxon>
        <taxon>Gunneridae</taxon>
        <taxon>Pentapetalae</taxon>
        <taxon>asterids</taxon>
        <taxon>campanulids</taxon>
        <taxon>Asterales</taxon>
        <taxon>Asteraceae</taxon>
        <taxon>Asteroideae</taxon>
        <taxon>Anthemideae</taxon>
        <taxon>Anthemidinae</taxon>
        <taxon>Tanacetum</taxon>
    </lineage>
</organism>
<sequence length="139" mass="15506">GFFLNALDLRQAPTLAEQFAAFEKWHSSQRYHMQTSWGEHAGTYSVSSNSSHGDLERFAEALTVQGYTVHFTERGDELTLSVGSSADSALVTPATAPVAEPDETDRQYYAAEMQWLADPGQDSIDREYEAAERNWLRVG</sequence>
<comment type="caution">
    <text evidence="1">The sequence shown here is derived from an EMBL/GenBank/DDBJ whole genome shotgun (WGS) entry which is preliminary data.</text>
</comment>
<dbReference type="EMBL" id="BKCJ011205577">
    <property type="protein sequence ID" value="GFD03520.1"/>
    <property type="molecule type" value="Genomic_DNA"/>
</dbReference>
<dbReference type="AlphaFoldDB" id="A0A699T0X1"/>
<evidence type="ECO:0000313" key="1">
    <source>
        <dbReference type="EMBL" id="GFD03520.1"/>
    </source>
</evidence>
<accession>A0A699T0X1</accession>